<dbReference type="Pfam" id="PF03328">
    <property type="entry name" value="HpcH_HpaI"/>
    <property type="match status" value="1"/>
</dbReference>
<name>A0A644WKJ7_9ZZZZ</name>
<keyword evidence="2" id="KW-0479">Metal-binding</keyword>
<sequence>MNRGAEFRTKLKSGSVLGGHVFLNDPAITEALARYGYDFIWIDAEHGPFDKQNLLLHVMAANAGGAAAFVRVPGQQMQDLKYVLEMGIDGIIIPQVMDEVEARQVLELCLYPPEGTRGFGPRRAIAYNQQDLKTYLQQSRESFVRIIQIEHISAVQRIEAILSLPALDAVIIGPNDLSASIGLLGDSLNEKVLELAQRVIDAAKKAGKPVGVSIGPDERTIKTYQKMGVDFISCGDDISFLHQGAKRTFAMVGRT</sequence>
<dbReference type="GO" id="GO:0046872">
    <property type="term" value="F:metal ion binding"/>
    <property type="evidence" value="ECO:0007669"/>
    <property type="project" value="UniProtKB-KW"/>
</dbReference>
<organism evidence="5">
    <name type="scientific">bioreactor metagenome</name>
    <dbReference type="NCBI Taxonomy" id="1076179"/>
    <lineage>
        <taxon>unclassified sequences</taxon>
        <taxon>metagenomes</taxon>
        <taxon>ecological metagenomes</taxon>
    </lineage>
</organism>
<gene>
    <name evidence="5" type="primary">garL_5</name>
    <name evidence="5" type="ORF">SDC9_50377</name>
</gene>
<dbReference type="PANTHER" id="PTHR30502">
    <property type="entry name" value="2-KETO-3-DEOXY-L-RHAMNONATE ALDOLASE"/>
    <property type="match status" value="1"/>
</dbReference>
<evidence type="ECO:0000313" key="5">
    <source>
        <dbReference type="EMBL" id="MPM04107.1"/>
    </source>
</evidence>
<protein>
    <submittedName>
        <fullName evidence="5">5-keto-4-deoxy-D-glucarate aldolase</fullName>
        <ecNumber evidence="5">4.1.2.20</ecNumber>
    </submittedName>
</protein>
<comment type="caution">
    <text evidence="5">The sequence shown here is derived from an EMBL/GenBank/DDBJ whole genome shotgun (WGS) entry which is preliminary data.</text>
</comment>
<dbReference type="InterPro" id="IPR040442">
    <property type="entry name" value="Pyrv_kinase-like_dom_sf"/>
</dbReference>
<dbReference type="InterPro" id="IPR015813">
    <property type="entry name" value="Pyrv/PenolPyrv_kinase-like_dom"/>
</dbReference>
<dbReference type="EMBL" id="VSSQ01001009">
    <property type="protein sequence ID" value="MPM04107.1"/>
    <property type="molecule type" value="Genomic_DNA"/>
</dbReference>
<comment type="similarity">
    <text evidence="1">Belongs to the HpcH/HpaI aldolase family.</text>
</comment>
<dbReference type="GO" id="GO:0005737">
    <property type="term" value="C:cytoplasm"/>
    <property type="evidence" value="ECO:0007669"/>
    <property type="project" value="TreeGrafter"/>
</dbReference>
<dbReference type="AlphaFoldDB" id="A0A644WKJ7"/>
<dbReference type="SUPFAM" id="SSF51621">
    <property type="entry name" value="Phosphoenolpyruvate/pyruvate domain"/>
    <property type="match status" value="1"/>
</dbReference>
<keyword evidence="3 5" id="KW-0456">Lyase</keyword>
<proteinExistence type="inferred from homology"/>
<evidence type="ECO:0000259" key="4">
    <source>
        <dbReference type="Pfam" id="PF03328"/>
    </source>
</evidence>
<evidence type="ECO:0000256" key="2">
    <source>
        <dbReference type="ARBA" id="ARBA00022723"/>
    </source>
</evidence>
<accession>A0A644WKJ7</accession>
<evidence type="ECO:0000256" key="1">
    <source>
        <dbReference type="ARBA" id="ARBA00005568"/>
    </source>
</evidence>
<dbReference type="InterPro" id="IPR050251">
    <property type="entry name" value="HpcH-HpaI_aldolase"/>
</dbReference>
<dbReference type="Gene3D" id="3.20.20.60">
    <property type="entry name" value="Phosphoenolpyruvate-binding domains"/>
    <property type="match status" value="1"/>
</dbReference>
<dbReference type="PANTHER" id="PTHR30502:SF0">
    <property type="entry name" value="PHOSPHOENOLPYRUVATE CARBOXYLASE FAMILY PROTEIN"/>
    <property type="match status" value="1"/>
</dbReference>
<dbReference type="EC" id="4.1.2.20" evidence="5"/>
<evidence type="ECO:0000256" key="3">
    <source>
        <dbReference type="ARBA" id="ARBA00023239"/>
    </source>
</evidence>
<dbReference type="InterPro" id="IPR005000">
    <property type="entry name" value="Aldolase/citrate-lyase_domain"/>
</dbReference>
<dbReference type="GO" id="GO:0008672">
    <property type="term" value="F:2-dehydro-3-deoxyglucarate aldolase activity"/>
    <property type="evidence" value="ECO:0007669"/>
    <property type="project" value="UniProtKB-EC"/>
</dbReference>
<feature type="domain" description="HpcH/HpaI aldolase/citrate lyase" evidence="4">
    <location>
        <begin position="22"/>
        <end position="238"/>
    </location>
</feature>
<reference evidence="5" key="1">
    <citation type="submission" date="2019-08" db="EMBL/GenBank/DDBJ databases">
        <authorList>
            <person name="Kucharzyk K."/>
            <person name="Murdoch R.W."/>
            <person name="Higgins S."/>
            <person name="Loffler F."/>
        </authorList>
    </citation>
    <scope>NUCLEOTIDE SEQUENCE</scope>
</reference>